<keyword evidence="2 4" id="KW-0238">DNA-binding</keyword>
<dbReference type="Proteomes" id="UP000324760">
    <property type="component" value="Chromosome"/>
</dbReference>
<name>A0A5P1R864_9GAMM</name>
<proteinExistence type="predicted"/>
<evidence type="ECO:0000313" key="6">
    <source>
        <dbReference type="EMBL" id="QEQ95465.1"/>
    </source>
</evidence>
<dbReference type="InterPro" id="IPR011075">
    <property type="entry name" value="TetR_C"/>
</dbReference>
<dbReference type="Gene3D" id="1.10.357.10">
    <property type="entry name" value="Tetracycline Repressor, domain 2"/>
    <property type="match status" value="1"/>
</dbReference>
<feature type="domain" description="HTH tetR-type" evidence="5">
    <location>
        <begin position="19"/>
        <end position="79"/>
    </location>
</feature>
<evidence type="ECO:0000256" key="3">
    <source>
        <dbReference type="ARBA" id="ARBA00023163"/>
    </source>
</evidence>
<evidence type="ECO:0000259" key="5">
    <source>
        <dbReference type="PROSITE" id="PS50977"/>
    </source>
</evidence>
<dbReference type="InterPro" id="IPR009057">
    <property type="entry name" value="Homeodomain-like_sf"/>
</dbReference>
<dbReference type="EMBL" id="CP043869">
    <property type="protein sequence ID" value="QEQ95465.1"/>
    <property type="molecule type" value="Genomic_DNA"/>
</dbReference>
<reference evidence="6 7" key="1">
    <citation type="journal article" date="2019" name="Biochem. Eng. J.">
        <title>Metabolic engineering of the marine bacteria Neptunomonas concharum for the production of acetoin and meso-2,3-butanediol from acetate.</title>
        <authorList>
            <person name="Li W."/>
            <person name="Pu N."/>
            <person name="Liu C.-X."/>
            <person name="Yuan Q.-P."/>
            <person name="Li Z.-J."/>
        </authorList>
    </citation>
    <scope>NUCLEOTIDE SEQUENCE [LARGE SCALE GENOMIC DNA]</scope>
    <source>
        <strain evidence="6 7">JCM17730</strain>
    </source>
</reference>
<dbReference type="GO" id="GO:0003677">
    <property type="term" value="F:DNA binding"/>
    <property type="evidence" value="ECO:0007669"/>
    <property type="project" value="UniProtKB-UniRule"/>
</dbReference>
<evidence type="ECO:0000256" key="4">
    <source>
        <dbReference type="PROSITE-ProRule" id="PRU00335"/>
    </source>
</evidence>
<dbReference type="Pfam" id="PF16925">
    <property type="entry name" value="TetR_C_13"/>
    <property type="match status" value="1"/>
</dbReference>
<dbReference type="AlphaFoldDB" id="A0A5P1R864"/>
<evidence type="ECO:0000313" key="7">
    <source>
        <dbReference type="Proteomes" id="UP000324760"/>
    </source>
</evidence>
<dbReference type="PROSITE" id="PS01081">
    <property type="entry name" value="HTH_TETR_1"/>
    <property type="match status" value="1"/>
</dbReference>
<keyword evidence="1" id="KW-0805">Transcription regulation</keyword>
<dbReference type="SUPFAM" id="SSF48498">
    <property type="entry name" value="Tetracyclin repressor-like, C-terminal domain"/>
    <property type="match status" value="1"/>
</dbReference>
<keyword evidence="3" id="KW-0804">Transcription</keyword>
<accession>A0A5P1R864</accession>
<protein>
    <submittedName>
        <fullName evidence="6">TetR/AcrR family transcriptional regulator</fullName>
    </submittedName>
</protein>
<dbReference type="InterPro" id="IPR001647">
    <property type="entry name" value="HTH_TetR"/>
</dbReference>
<evidence type="ECO:0000256" key="1">
    <source>
        <dbReference type="ARBA" id="ARBA00023015"/>
    </source>
</evidence>
<dbReference type="Gene3D" id="1.10.10.60">
    <property type="entry name" value="Homeodomain-like"/>
    <property type="match status" value="1"/>
</dbReference>
<evidence type="ECO:0000256" key="2">
    <source>
        <dbReference type="ARBA" id="ARBA00023125"/>
    </source>
</evidence>
<gene>
    <name evidence="6" type="ORF">F0U83_01405</name>
</gene>
<dbReference type="RefSeq" id="WP_138986170.1">
    <property type="nucleotide sequence ID" value="NZ_CP043869.1"/>
</dbReference>
<dbReference type="InterPro" id="IPR036271">
    <property type="entry name" value="Tet_transcr_reg_TetR-rel_C_sf"/>
</dbReference>
<organism evidence="6 7">
    <name type="scientific">Neptunomonas concharum</name>
    <dbReference type="NCBI Taxonomy" id="1031538"/>
    <lineage>
        <taxon>Bacteria</taxon>
        <taxon>Pseudomonadati</taxon>
        <taxon>Pseudomonadota</taxon>
        <taxon>Gammaproteobacteria</taxon>
        <taxon>Oceanospirillales</taxon>
        <taxon>Oceanospirillaceae</taxon>
        <taxon>Neptunomonas</taxon>
    </lineage>
</organism>
<dbReference type="KEGG" id="ncu:F0U83_01405"/>
<dbReference type="SUPFAM" id="SSF46689">
    <property type="entry name" value="Homeodomain-like"/>
    <property type="match status" value="1"/>
</dbReference>
<dbReference type="Pfam" id="PF00440">
    <property type="entry name" value="TetR_N"/>
    <property type="match status" value="1"/>
</dbReference>
<dbReference type="PANTHER" id="PTHR47506:SF1">
    <property type="entry name" value="HTH-TYPE TRANSCRIPTIONAL REGULATOR YJDC"/>
    <property type="match status" value="1"/>
</dbReference>
<dbReference type="PROSITE" id="PS50977">
    <property type="entry name" value="HTH_TETR_2"/>
    <property type="match status" value="1"/>
</dbReference>
<keyword evidence="7" id="KW-1185">Reference proteome</keyword>
<dbReference type="PRINTS" id="PR00455">
    <property type="entry name" value="HTHTETR"/>
</dbReference>
<dbReference type="PANTHER" id="PTHR47506">
    <property type="entry name" value="TRANSCRIPTIONAL REGULATORY PROTEIN"/>
    <property type="match status" value="1"/>
</dbReference>
<dbReference type="OrthoDB" id="270177at2"/>
<sequence length="205" mass="22842">MIIPLCIYESRFDMGRPRVFNEDHVLRGVMKIFWRKGYMATSAEDLVKASGLGRGSLYNAFSNKETLFERALDYYLVHTREVASVLSDESSSAAVAIQTVLISTLESEALIKMGCLVTNTAIERAGHDKRISQILQRHFDLLRKALVLAIERGQANNEINSELNPTIAAELLLTVLQGLRVQAKSGTDSAILLQTIDQTLNLYRA</sequence>
<feature type="DNA-binding region" description="H-T-H motif" evidence="4">
    <location>
        <begin position="42"/>
        <end position="61"/>
    </location>
</feature>
<dbReference type="InterPro" id="IPR023772">
    <property type="entry name" value="DNA-bd_HTH_TetR-type_CS"/>
</dbReference>